<reference evidence="2" key="1">
    <citation type="submission" date="2022-10" db="EMBL/GenBank/DDBJ databases">
        <authorList>
            <person name="Mo P."/>
        </authorList>
    </citation>
    <scope>NUCLEOTIDE SEQUENCE</scope>
    <source>
        <strain evidence="2">HUAS 13-4</strain>
    </source>
</reference>
<dbReference type="EMBL" id="CP106793">
    <property type="protein sequence ID" value="UXY17837.1"/>
    <property type="molecule type" value="Genomic_DNA"/>
</dbReference>
<evidence type="ECO:0000313" key="2">
    <source>
        <dbReference type="EMBL" id="UXY17837.1"/>
    </source>
</evidence>
<name>A0ABY6DUZ1_9ACTN</name>
<feature type="region of interest" description="Disordered" evidence="1">
    <location>
        <begin position="1"/>
        <end position="33"/>
    </location>
</feature>
<organism evidence="2 3">
    <name type="scientific">Streptomyces cynarae</name>
    <dbReference type="NCBI Taxonomy" id="2981134"/>
    <lineage>
        <taxon>Bacteria</taxon>
        <taxon>Bacillati</taxon>
        <taxon>Actinomycetota</taxon>
        <taxon>Actinomycetes</taxon>
        <taxon>Kitasatosporales</taxon>
        <taxon>Streptomycetaceae</taxon>
        <taxon>Streptomyces</taxon>
    </lineage>
</organism>
<protein>
    <submittedName>
        <fullName evidence="2">Uncharacterized protein</fullName>
    </submittedName>
</protein>
<accession>A0ABY6DUZ1</accession>
<dbReference type="RefSeq" id="WP_263227932.1">
    <property type="nucleotide sequence ID" value="NZ_CP106793.1"/>
</dbReference>
<dbReference type="Proteomes" id="UP001061298">
    <property type="component" value="Chromosome"/>
</dbReference>
<proteinExistence type="predicted"/>
<keyword evidence="3" id="KW-1185">Reference proteome</keyword>
<gene>
    <name evidence="2" type="ORF">N8I84_03120</name>
</gene>
<evidence type="ECO:0000313" key="3">
    <source>
        <dbReference type="Proteomes" id="UP001061298"/>
    </source>
</evidence>
<evidence type="ECO:0000256" key="1">
    <source>
        <dbReference type="SAM" id="MobiDB-lite"/>
    </source>
</evidence>
<sequence length="58" mass="5848">MAVVRARAARTSEPAVRVTGTAEGTARTSAAPGDAYGARTLTALPFAGRASARSRVTS</sequence>